<comment type="caution">
    <text evidence="2">The sequence shown here is derived from an EMBL/GenBank/DDBJ whole genome shotgun (WGS) entry which is preliminary data.</text>
</comment>
<dbReference type="PANTHER" id="PTHR31527">
    <property type="entry name" value="RE64534P"/>
    <property type="match status" value="1"/>
</dbReference>
<dbReference type="AlphaFoldDB" id="A0A7X2ZDM9"/>
<sequence>MTQQRIIHHFTIPAKQGRSFTLKKGQTVKVIDADGQQVADFVAYHANHLQERLDPGVTMDALRTMNVRPHDVLYSNMYRPMLTVLEDTVGKHDLLNPACRPEMYGFLYNKPEHESCYHNLNTALAEFGIPQPDQHYSFNMFMNTVIDDSGRIQVKTPLSAAGDYMMLRAEMDLIAAISACPCEESNCNGYHCTPIRVEIGER</sequence>
<evidence type="ECO:0000313" key="2">
    <source>
        <dbReference type="EMBL" id="MUG73004.1"/>
    </source>
</evidence>
<proteinExistence type="predicted"/>
<feature type="domain" description="DUF1989" evidence="1">
    <location>
        <begin position="11"/>
        <end position="174"/>
    </location>
</feature>
<dbReference type="PANTHER" id="PTHR31527:SF0">
    <property type="entry name" value="RE64534P"/>
    <property type="match status" value="1"/>
</dbReference>
<dbReference type="Pfam" id="PF09347">
    <property type="entry name" value="DUF1989"/>
    <property type="match status" value="1"/>
</dbReference>
<keyword evidence="3" id="KW-1185">Reference proteome</keyword>
<dbReference type="EMBL" id="WNZX01000020">
    <property type="protein sequence ID" value="MUG73004.1"/>
    <property type="molecule type" value="Genomic_DNA"/>
</dbReference>
<dbReference type="RefSeq" id="WP_127609745.1">
    <property type="nucleotide sequence ID" value="NZ_JARTHJ010000166.1"/>
</dbReference>
<evidence type="ECO:0000313" key="3">
    <source>
        <dbReference type="Proteomes" id="UP000450917"/>
    </source>
</evidence>
<accession>A0A7X2ZDM9</accession>
<organism evidence="2 3">
    <name type="scientific">Paenibacillus validus</name>
    <dbReference type="NCBI Taxonomy" id="44253"/>
    <lineage>
        <taxon>Bacteria</taxon>
        <taxon>Bacillati</taxon>
        <taxon>Bacillota</taxon>
        <taxon>Bacilli</taxon>
        <taxon>Bacillales</taxon>
        <taxon>Paenibacillaceae</taxon>
        <taxon>Paenibacillus</taxon>
    </lineage>
</organism>
<dbReference type="InterPro" id="IPR018959">
    <property type="entry name" value="DUF1989"/>
</dbReference>
<dbReference type="Proteomes" id="UP000450917">
    <property type="component" value="Unassembled WGS sequence"/>
</dbReference>
<protein>
    <submittedName>
        <fullName evidence="2">DUF1989 domain-containing protein</fullName>
    </submittedName>
</protein>
<reference evidence="2 3" key="1">
    <citation type="submission" date="2019-11" db="EMBL/GenBank/DDBJ databases">
        <title>Draft genome sequences of five Paenibacillus species of dairy origin.</title>
        <authorList>
            <person name="Olajide A.M."/>
            <person name="Chen S."/>
            <person name="Lapointe G."/>
        </authorList>
    </citation>
    <scope>NUCLEOTIDE SEQUENCE [LARGE SCALE GENOMIC DNA]</scope>
    <source>
        <strain evidence="2 3">2CS3</strain>
    </source>
</reference>
<gene>
    <name evidence="2" type="ORF">GNP93_20395</name>
</gene>
<name>A0A7X2ZDM9_9BACL</name>
<evidence type="ECO:0000259" key="1">
    <source>
        <dbReference type="Pfam" id="PF09347"/>
    </source>
</evidence>